<feature type="transmembrane region" description="Helical" evidence="6">
    <location>
        <begin position="6"/>
        <end position="26"/>
    </location>
</feature>
<evidence type="ECO:0000313" key="7">
    <source>
        <dbReference type="EMBL" id="MFC3457908.1"/>
    </source>
</evidence>
<keyword evidence="2" id="KW-1003">Cell membrane</keyword>
<dbReference type="PANTHER" id="PTHR30086:SF20">
    <property type="entry name" value="ARGININE EXPORTER PROTEIN ARGO-RELATED"/>
    <property type="match status" value="1"/>
</dbReference>
<name>A0ABV7PIN3_9BURK</name>
<evidence type="ECO:0000256" key="1">
    <source>
        <dbReference type="ARBA" id="ARBA00004651"/>
    </source>
</evidence>
<feature type="transmembrane region" description="Helical" evidence="6">
    <location>
        <begin position="186"/>
        <end position="206"/>
    </location>
</feature>
<dbReference type="RefSeq" id="WP_379734287.1">
    <property type="nucleotide sequence ID" value="NZ_JBHRVV010000001.1"/>
</dbReference>
<sequence length="208" mass="21202">MFSQHIFMQGLGLGASLIMPIGAQNAHVIRTGVRGRHVALTVAACVVVDVGLIALGMSGFGALVEESPALLAACRWGGAAFLLWYGLRCLASSWRGAGAPTPAPGLADAPAAGGARQALVAVLAMSLLNPHVYLDTVVLLGAVGNSLALEHRSSFAAGAMVASLLWFAALGLLARRCASVLGRPAVWRAIEACTGVLMLALAALVLRG</sequence>
<dbReference type="Pfam" id="PF01810">
    <property type="entry name" value="LysE"/>
    <property type="match status" value="1"/>
</dbReference>
<proteinExistence type="predicted"/>
<feature type="transmembrane region" description="Helical" evidence="6">
    <location>
        <begin position="155"/>
        <end position="174"/>
    </location>
</feature>
<evidence type="ECO:0000256" key="5">
    <source>
        <dbReference type="ARBA" id="ARBA00023136"/>
    </source>
</evidence>
<evidence type="ECO:0000256" key="2">
    <source>
        <dbReference type="ARBA" id="ARBA00022475"/>
    </source>
</evidence>
<keyword evidence="8" id="KW-1185">Reference proteome</keyword>
<comment type="subcellular location">
    <subcellularLocation>
        <location evidence="1">Cell membrane</location>
        <topology evidence="1">Multi-pass membrane protein</topology>
    </subcellularLocation>
</comment>
<gene>
    <name evidence="7" type="ORF">ACFOPH_06565</name>
</gene>
<evidence type="ECO:0000313" key="8">
    <source>
        <dbReference type="Proteomes" id="UP001595665"/>
    </source>
</evidence>
<evidence type="ECO:0000256" key="3">
    <source>
        <dbReference type="ARBA" id="ARBA00022692"/>
    </source>
</evidence>
<protein>
    <submittedName>
        <fullName evidence="7">LysE/ArgO family amino acid transporter</fullName>
    </submittedName>
</protein>
<accession>A0ABV7PIN3</accession>
<feature type="transmembrane region" description="Helical" evidence="6">
    <location>
        <begin position="69"/>
        <end position="87"/>
    </location>
</feature>
<evidence type="ECO:0000256" key="6">
    <source>
        <dbReference type="SAM" id="Phobius"/>
    </source>
</evidence>
<keyword evidence="5 6" id="KW-0472">Membrane</keyword>
<keyword evidence="3 6" id="KW-0812">Transmembrane</keyword>
<feature type="transmembrane region" description="Helical" evidence="6">
    <location>
        <begin position="38"/>
        <end position="63"/>
    </location>
</feature>
<keyword evidence="4 6" id="KW-1133">Transmembrane helix</keyword>
<dbReference type="InterPro" id="IPR001123">
    <property type="entry name" value="LeuE-type"/>
</dbReference>
<reference evidence="8" key="1">
    <citation type="journal article" date="2019" name="Int. J. Syst. Evol. Microbiol.">
        <title>The Global Catalogue of Microorganisms (GCM) 10K type strain sequencing project: providing services to taxonomists for standard genome sequencing and annotation.</title>
        <authorList>
            <consortium name="The Broad Institute Genomics Platform"/>
            <consortium name="The Broad Institute Genome Sequencing Center for Infectious Disease"/>
            <person name="Wu L."/>
            <person name="Ma J."/>
        </authorList>
    </citation>
    <scope>NUCLEOTIDE SEQUENCE [LARGE SCALE GENOMIC DNA]</scope>
    <source>
        <strain evidence="8">CCM 7480</strain>
    </source>
</reference>
<comment type="caution">
    <text evidence="7">The sequence shown here is derived from an EMBL/GenBank/DDBJ whole genome shotgun (WGS) entry which is preliminary data.</text>
</comment>
<dbReference type="EMBL" id="JBHRVV010000001">
    <property type="protein sequence ID" value="MFC3457908.1"/>
    <property type="molecule type" value="Genomic_DNA"/>
</dbReference>
<dbReference type="Proteomes" id="UP001595665">
    <property type="component" value="Unassembled WGS sequence"/>
</dbReference>
<evidence type="ECO:0000256" key="4">
    <source>
        <dbReference type="ARBA" id="ARBA00022989"/>
    </source>
</evidence>
<dbReference type="PANTHER" id="PTHR30086">
    <property type="entry name" value="ARGININE EXPORTER PROTEIN ARGO"/>
    <property type="match status" value="1"/>
</dbReference>
<organism evidence="7 8">
    <name type="scientific">Massilia haematophila</name>
    <dbReference type="NCBI Taxonomy" id="457923"/>
    <lineage>
        <taxon>Bacteria</taxon>
        <taxon>Pseudomonadati</taxon>
        <taxon>Pseudomonadota</taxon>
        <taxon>Betaproteobacteria</taxon>
        <taxon>Burkholderiales</taxon>
        <taxon>Oxalobacteraceae</taxon>
        <taxon>Telluria group</taxon>
        <taxon>Massilia</taxon>
    </lineage>
</organism>